<feature type="signal peptide" evidence="2">
    <location>
        <begin position="1"/>
        <end position="20"/>
    </location>
</feature>
<dbReference type="PROSITE" id="PS50213">
    <property type="entry name" value="FAS1"/>
    <property type="match status" value="1"/>
</dbReference>
<dbReference type="Gene3D" id="2.30.180.10">
    <property type="entry name" value="FAS1 domain"/>
    <property type="match status" value="1"/>
</dbReference>
<proteinExistence type="predicted"/>
<organism evidence="4 5">
    <name type="scientific">Papiliotrema laurentii</name>
    <name type="common">Cryptococcus laurentii</name>
    <dbReference type="NCBI Taxonomy" id="5418"/>
    <lineage>
        <taxon>Eukaryota</taxon>
        <taxon>Fungi</taxon>
        <taxon>Dikarya</taxon>
        <taxon>Basidiomycota</taxon>
        <taxon>Agaricomycotina</taxon>
        <taxon>Tremellomycetes</taxon>
        <taxon>Tremellales</taxon>
        <taxon>Rhynchogastremaceae</taxon>
        <taxon>Papiliotrema</taxon>
    </lineage>
</organism>
<sequence length="204" mass="21781">MRRSLIALTTILAASSFALASQLPLGQPMRHPPSDPSFPQPGAFAGIDRPSVEGGPVRAGGATLAEALTIDRKAAVWWDYARDVSSVTARLSARGAKDTTILVPVDSAIMRLPRKPHQSPDGDQTEETMKKNVEKFLSAHIIPGSIDLPMQEPAQTLLDGLQIQVVPDGENEGKWKVQPGDISVLSVKQASNGRILYLDGVISG</sequence>
<feature type="chain" id="PRO_5042184101" description="FAS1 domain-containing protein" evidence="2">
    <location>
        <begin position="21"/>
        <end position="204"/>
    </location>
</feature>
<dbReference type="InterPro" id="IPR000782">
    <property type="entry name" value="FAS1_domain"/>
</dbReference>
<evidence type="ECO:0000256" key="1">
    <source>
        <dbReference type="ARBA" id="ARBA00022729"/>
    </source>
</evidence>
<dbReference type="EMBL" id="JAODAN010000002">
    <property type="protein sequence ID" value="KAK1926496.1"/>
    <property type="molecule type" value="Genomic_DNA"/>
</dbReference>
<dbReference type="InterPro" id="IPR036378">
    <property type="entry name" value="FAS1_dom_sf"/>
</dbReference>
<dbReference type="Proteomes" id="UP001182556">
    <property type="component" value="Unassembled WGS sequence"/>
</dbReference>
<reference evidence="4" key="1">
    <citation type="submission" date="2023-02" db="EMBL/GenBank/DDBJ databases">
        <title>Identification and recombinant expression of a fungal hydrolase from Papiliotrema laurentii that hydrolyzes apple cutin and clears colloidal polyester polyurethane.</title>
        <authorList>
            <consortium name="DOE Joint Genome Institute"/>
            <person name="Roman V.A."/>
            <person name="Bojanowski C."/>
            <person name="Crable B.R."/>
            <person name="Wagner D.N."/>
            <person name="Hung C.S."/>
            <person name="Nadeau L.J."/>
            <person name="Schratz L."/>
            <person name="Haridas S."/>
            <person name="Pangilinan J."/>
            <person name="Lipzen A."/>
            <person name="Na H."/>
            <person name="Yan M."/>
            <person name="Ng V."/>
            <person name="Grigoriev I.V."/>
            <person name="Spatafora J.W."/>
            <person name="Barlow D."/>
            <person name="Biffinger J."/>
            <person name="Kelley-Loughnane N."/>
            <person name="Varaljay V.A."/>
            <person name="Crookes-Goodson W.J."/>
        </authorList>
    </citation>
    <scope>NUCLEOTIDE SEQUENCE</scope>
    <source>
        <strain evidence="4">5307AH</strain>
    </source>
</reference>
<keyword evidence="1 2" id="KW-0732">Signal</keyword>
<dbReference type="SUPFAM" id="SSF82153">
    <property type="entry name" value="FAS1 domain"/>
    <property type="match status" value="1"/>
</dbReference>
<feature type="domain" description="FAS1" evidence="3">
    <location>
        <begin position="61"/>
        <end position="202"/>
    </location>
</feature>
<dbReference type="PANTHER" id="PTHR28156:SF1">
    <property type="entry name" value="FAS1 DOMAIN-CONTAINING PROTEIN YDR262W"/>
    <property type="match status" value="1"/>
</dbReference>
<accession>A0AAD9L7U0</accession>
<evidence type="ECO:0000256" key="2">
    <source>
        <dbReference type="SAM" id="SignalP"/>
    </source>
</evidence>
<protein>
    <recommendedName>
        <fullName evidence="3">FAS1 domain-containing protein</fullName>
    </recommendedName>
</protein>
<dbReference type="AlphaFoldDB" id="A0AAD9L7U0"/>
<comment type="caution">
    <text evidence="4">The sequence shown here is derived from an EMBL/GenBank/DDBJ whole genome shotgun (WGS) entry which is preliminary data.</text>
</comment>
<evidence type="ECO:0000313" key="5">
    <source>
        <dbReference type="Proteomes" id="UP001182556"/>
    </source>
</evidence>
<evidence type="ECO:0000313" key="4">
    <source>
        <dbReference type="EMBL" id="KAK1926496.1"/>
    </source>
</evidence>
<keyword evidence="5" id="KW-1185">Reference proteome</keyword>
<dbReference type="Pfam" id="PF02469">
    <property type="entry name" value="Fasciclin"/>
    <property type="match status" value="1"/>
</dbReference>
<dbReference type="InterPro" id="IPR040200">
    <property type="entry name" value="Mug57-like"/>
</dbReference>
<evidence type="ECO:0000259" key="3">
    <source>
        <dbReference type="PROSITE" id="PS50213"/>
    </source>
</evidence>
<name>A0AAD9L7U0_PAPLA</name>
<dbReference type="PANTHER" id="PTHR28156">
    <property type="entry name" value="FAS1 DOMAIN-CONTAINING PROTEIN YDR262W"/>
    <property type="match status" value="1"/>
</dbReference>
<gene>
    <name evidence="4" type="ORF">DB88DRAFT_482058</name>
</gene>